<dbReference type="EMBL" id="BNBF01000006">
    <property type="protein sequence ID" value="GHG46557.1"/>
    <property type="molecule type" value="Genomic_DNA"/>
</dbReference>
<reference evidence="2" key="1">
    <citation type="journal article" date="2019" name="Int. J. Syst. Evol. Microbiol.">
        <title>The Global Catalogue of Microorganisms (GCM) 10K type strain sequencing project: providing services to taxonomists for standard genome sequencing and annotation.</title>
        <authorList>
            <consortium name="The Broad Institute Genomics Platform"/>
            <consortium name="The Broad Institute Genome Sequencing Center for Infectious Disease"/>
            <person name="Wu L."/>
            <person name="Ma J."/>
        </authorList>
    </citation>
    <scope>NUCLEOTIDE SEQUENCE [LARGE SCALE GENOMIC DNA]</scope>
    <source>
        <strain evidence="2">JCM 4253</strain>
    </source>
</reference>
<sequence>MSRTARAVREQARLDRRAQVDNLLARYARTSPAEAERLRALLDEEFAESDRYRRESGGQQAAVRRAQQRAAAAEAAIAAELPYVEPLDQAA</sequence>
<keyword evidence="2" id="KW-1185">Reference proteome</keyword>
<proteinExistence type="predicted"/>
<evidence type="ECO:0000313" key="2">
    <source>
        <dbReference type="Proteomes" id="UP000619355"/>
    </source>
</evidence>
<dbReference type="Proteomes" id="UP000619355">
    <property type="component" value="Unassembled WGS sequence"/>
</dbReference>
<dbReference type="AlphaFoldDB" id="A0A919C581"/>
<dbReference type="RefSeq" id="WP_189981120.1">
    <property type="nucleotide sequence ID" value="NZ_BNBF01000006.1"/>
</dbReference>
<name>A0A919C581_9ACTN</name>
<organism evidence="1 2">
    <name type="scientific">Streptomyces capoamus</name>
    <dbReference type="NCBI Taxonomy" id="68183"/>
    <lineage>
        <taxon>Bacteria</taxon>
        <taxon>Bacillati</taxon>
        <taxon>Actinomycetota</taxon>
        <taxon>Actinomycetes</taxon>
        <taxon>Kitasatosporales</taxon>
        <taxon>Streptomycetaceae</taxon>
        <taxon>Streptomyces</taxon>
    </lineage>
</organism>
<accession>A0A919C581</accession>
<gene>
    <name evidence="1" type="ORF">GCM10018980_25610</name>
</gene>
<evidence type="ECO:0000313" key="1">
    <source>
        <dbReference type="EMBL" id="GHG46557.1"/>
    </source>
</evidence>
<protein>
    <submittedName>
        <fullName evidence="1">Uncharacterized protein</fullName>
    </submittedName>
</protein>
<comment type="caution">
    <text evidence="1">The sequence shown here is derived from an EMBL/GenBank/DDBJ whole genome shotgun (WGS) entry which is preliminary data.</text>
</comment>